<dbReference type="EMBL" id="CADCVT010000239">
    <property type="protein sequence ID" value="CAA9508629.1"/>
    <property type="molecule type" value="Genomic_DNA"/>
</dbReference>
<proteinExistence type="inferred from homology"/>
<dbReference type="InterPro" id="IPR057326">
    <property type="entry name" value="KR_dom"/>
</dbReference>
<dbReference type="InterPro" id="IPR020904">
    <property type="entry name" value="Sc_DH/Rdtase_CS"/>
</dbReference>
<evidence type="ECO:0000313" key="5">
    <source>
        <dbReference type="EMBL" id="CAA9508629.1"/>
    </source>
</evidence>
<evidence type="ECO:0000259" key="4">
    <source>
        <dbReference type="SMART" id="SM00822"/>
    </source>
</evidence>
<accession>A0A6J4SYS1</accession>
<keyword evidence="2" id="KW-0560">Oxidoreductase</keyword>
<reference evidence="5" key="1">
    <citation type="submission" date="2020-02" db="EMBL/GenBank/DDBJ databases">
        <authorList>
            <person name="Meier V. D."/>
        </authorList>
    </citation>
    <scope>NUCLEOTIDE SEQUENCE</scope>
    <source>
        <strain evidence="5">AVDCRST_MAG85</strain>
    </source>
</reference>
<evidence type="ECO:0000256" key="3">
    <source>
        <dbReference type="RuleBase" id="RU000363"/>
    </source>
</evidence>
<feature type="domain" description="Ketoreductase" evidence="4">
    <location>
        <begin position="1"/>
        <end position="184"/>
    </location>
</feature>
<organism evidence="5">
    <name type="scientific">uncultured Solirubrobacteraceae bacterium</name>
    <dbReference type="NCBI Taxonomy" id="1162706"/>
    <lineage>
        <taxon>Bacteria</taxon>
        <taxon>Bacillati</taxon>
        <taxon>Actinomycetota</taxon>
        <taxon>Thermoleophilia</taxon>
        <taxon>Solirubrobacterales</taxon>
        <taxon>Solirubrobacteraceae</taxon>
        <taxon>environmental samples</taxon>
    </lineage>
</organism>
<dbReference type="SMART" id="SM00822">
    <property type="entry name" value="PKS_KR"/>
    <property type="match status" value="1"/>
</dbReference>
<dbReference type="PRINTS" id="PR00080">
    <property type="entry name" value="SDRFAMILY"/>
</dbReference>
<evidence type="ECO:0000256" key="1">
    <source>
        <dbReference type="ARBA" id="ARBA00006484"/>
    </source>
</evidence>
<dbReference type="GO" id="GO:0016020">
    <property type="term" value="C:membrane"/>
    <property type="evidence" value="ECO:0007669"/>
    <property type="project" value="TreeGrafter"/>
</dbReference>
<evidence type="ECO:0000256" key="2">
    <source>
        <dbReference type="ARBA" id="ARBA00023002"/>
    </source>
</evidence>
<dbReference type="PRINTS" id="PR00081">
    <property type="entry name" value="GDHRDH"/>
</dbReference>
<comment type="similarity">
    <text evidence="1 3">Belongs to the short-chain dehydrogenases/reductases (SDR) family.</text>
</comment>
<dbReference type="Pfam" id="PF00106">
    <property type="entry name" value="adh_short"/>
    <property type="match status" value="1"/>
</dbReference>
<gene>
    <name evidence="5" type="ORF">AVDCRST_MAG85-2203</name>
</gene>
<dbReference type="Gene3D" id="3.40.50.720">
    <property type="entry name" value="NAD(P)-binding Rossmann-like Domain"/>
    <property type="match status" value="1"/>
</dbReference>
<dbReference type="PANTHER" id="PTHR44196:SF1">
    <property type="entry name" value="DEHYDROGENASE_REDUCTASE SDR FAMILY MEMBER 7B"/>
    <property type="match status" value="1"/>
</dbReference>
<dbReference type="GO" id="GO:0016491">
    <property type="term" value="F:oxidoreductase activity"/>
    <property type="evidence" value="ECO:0007669"/>
    <property type="project" value="UniProtKB-KW"/>
</dbReference>
<dbReference type="InterPro" id="IPR036291">
    <property type="entry name" value="NAD(P)-bd_dom_sf"/>
</dbReference>
<dbReference type="PANTHER" id="PTHR44196">
    <property type="entry name" value="DEHYDROGENASE/REDUCTASE SDR FAMILY MEMBER 7B"/>
    <property type="match status" value="1"/>
</dbReference>
<dbReference type="PROSITE" id="PS00061">
    <property type="entry name" value="ADH_SHORT"/>
    <property type="match status" value="1"/>
</dbReference>
<sequence>MITVLTGASSGIGEADARGFAREPPARFVLVARREVRLRALAAELGPATTYVAVDLVDEDAPARVRAHVEEHHGGTLHLLVNNAGSSWRSTFGDGGYENVRRHMALNFDAQLRLTEALLPLLRASAPSSIVNVSSVAGRVSRGGAGGYSASKFALAGWSDALRAEELEHGVHVGLVLPGFIATEGFPAAELTAKAATRWVVSTPDKAADAIVEAGPGGKAERYVPRPWAAVVVLRTLLPGLARRLSTGSAGKAALTRTGGEPT</sequence>
<dbReference type="AlphaFoldDB" id="A0A6J4SYS1"/>
<dbReference type="SUPFAM" id="SSF51735">
    <property type="entry name" value="NAD(P)-binding Rossmann-fold domains"/>
    <property type="match status" value="1"/>
</dbReference>
<name>A0A6J4SYS1_9ACTN</name>
<protein>
    <submittedName>
        <fullName evidence="5">Short-chain dehydrogenase/reductase SDR</fullName>
    </submittedName>
</protein>
<dbReference type="InterPro" id="IPR002347">
    <property type="entry name" value="SDR_fam"/>
</dbReference>